<gene>
    <name evidence="3" type="ORF">SAMN05216276_104829</name>
</gene>
<organism evidence="3 4">
    <name type="scientific">Streptosporangium subroseum</name>
    <dbReference type="NCBI Taxonomy" id="106412"/>
    <lineage>
        <taxon>Bacteria</taxon>
        <taxon>Bacillati</taxon>
        <taxon>Actinomycetota</taxon>
        <taxon>Actinomycetes</taxon>
        <taxon>Streptosporangiales</taxon>
        <taxon>Streptosporangiaceae</taxon>
        <taxon>Streptosporangium</taxon>
    </lineage>
</organism>
<dbReference type="Pfam" id="PF00128">
    <property type="entry name" value="Alpha-amylase"/>
    <property type="match status" value="2"/>
</dbReference>
<dbReference type="Pfam" id="PF22157">
    <property type="entry name" value="SupH-like_C"/>
    <property type="match status" value="1"/>
</dbReference>
<evidence type="ECO:0000313" key="3">
    <source>
        <dbReference type="EMBL" id="SNT47617.1"/>
    </source>
</evidence>
<dbReference type="SUPFAM" id="SSF51445">
    <property type="entry name" value="(Trans)glycosidases"/>
    <property type="match status" value="1"/>
</dbReference>
<dbReference type="CDD" id="cd11334">
    <property type="entry name" value="AmyAc_TreS"/>
    <property type="match status" value="1"/>
</dbReference>
<evidence type="ECO:0000259" key="2">
    <source>
        <dbReference type="SMART" id="SM00642"/>
    </source>
</evidence>
<dbReference type="OrthoDB" id="3203135at2"/>
<dbReference type="Gene3D" id="3.90.400.10">
    <property type="entry name" value="Oligo-1,6-glucosidase, Domain 2"/>
    <property type="match status" value="1"/>
</dbReference>
<dbReference type="PANTHER" id="PTHR10357:SF219">
    <property type="entry name" value="MALTOSE ALPHA-D-GLUCOSYLTRANSFERASE"/>
    <property type="match status" value="1"/>
</dbReference>
<dbReference type="InterPro" id="IPR045857">
    <property type="entry name" value="O16G_dom_2"/>
</dbReference>
<dbReference type="Proteomes" id="UP000198282">
    <property type="component" value="Unassembled WGS sequence"/>
</dbReference>
<sequence length="553" mass="63083">MRLTYTADLWWKNAVVYCLDVETYKDGNGDGIGDFRGLTQQVDHLDRLGVTCIWLMPFFPSPSRDDGYDIDDFYSVDPRLGTLGDFVEFMRTARDRGMRVIADLVVNHTSDEHPWFKEARSSRDSPKRDWYIWQDKPDPVDPKAIVFPDKEDSLWELDKKTGQYYYHSFYKFQPDLNTANPEVRDEIARILGFWMELGLSGFRVDAVPFLIEGIGGDPHEFLADLRSFMNRRDGTSILLGEVNLPYPDLMEYFGDADNGDEVTMCFDFIAMQRFHLSMARQNPELLADALRERPEPPDDSQWAMFVRNHDELTLDKLTESQKQEVFDAFGPDKDMQVYDRGLRRRLPPMLDGDLRRMKLAYSVLFSLPGTPVLFYGEEIGLGENLKGEGRMAVRVPMQWSASGGFSPNPKTLVPSPTGKFGPKNVNVNDQRRDPDSMLRWIMLLIERYRESPELAWGAYEVLDAGDEAVLAHRADAEGGTVVAVHNFADREAKVELTLEKLGHCDVLTDLLVDGTLKLPRSGRVKFTLEPYGTRWFRASIPDAPLEDSSAKSG</sequence>
<evidence type="ECO:0000313" key="4">
    <source>
        <dbReference type="Proteomes" id="UP000198282"/>
    </source>
</evidence>
<dbReference type="PANTHER" id="PTHR10357">
    <property type="entry name" value="ALPHA-AMYLASE FAMILY MEMBER"/>
    <property type="match status" value="1"/>
</dbReference>
<dbReference type="InterPro" id="IPR017853">
    <property type="entry name" value="GH"/>
</dbReference>
<dbReference type="InterPro" id="IPR006047">
    <property type="entry name" value="GH13_cat_dom"/>
</dbReference>
<dbReference type="InterPro" id="IPR013780">
    <property type="entry name" value="Glyco_hydro_b"/>
</dbReference>
<dbReference type="InterPro" id="IPR054049">
    <property type="entry name" value="SupH-like_C"/>
</dbReference>
<proteinExistence type="predicted"/>
<dbReference type="SUPFAM" id="SSF51011">
    <property type="entry name" value="Glycosyl hydrolase domain"/>
    <property type="match status" value="1"/>
</dbReference>
<reference evidence="3 4" key="1">
    <citation type="submission" date="2017-06" db="EMBL/GenBank/DDBJ databases">
        <authorList>
            <person name="Kim H.J."/>
            <person name="Triplett B.A."/>
        </authorList>
    </citation>
    <scope>NUCLEOTIDE SEQUENCE [LARGE SCALE GENOMIC DNA]</scope>
    <source>
        <strain evidence="3 4">CGMCC 4.2132</strain>
    </source>
</reference>
<dbReference type="SMART" id="SM00642">
    <property type="entry name" value="Aamy"/>
    <property type="match status" value="1"/>
</dbReference>
<dbReference type="GO" id="GO:0005975">
    <property type="term" value="P:carbohydrate metabolic process"/>
    <property type="evidence" value="ECO:0007669"/>
    <property type="project" value="InterPro"/>
</dbReference>
<dbReference type="RefSeq" id="WP_089211455.1">
    <property type="nucleotide sequence ID" value="NZ_FZOD01000048.1"/>
</dbReference>
<keyword evidence="4" id="KW-1185">Reference proteome</keyword>
<protein>
    <submittedName>
        <fullName evidence="3">Trehalose synthase</fullName>
    </submittedName>
</protein>
<dbReference type="AlphaFoldDB" id="A0A239MXU0"/>
<dbReference type="Gene3D" id="2.60.40.1180">
    <property type="entry name" value="Golgi alpha-mannosidase II"/>
    <property type="match status" value="1"/>
</dbReference>
<accession>A0A239MXU0</accession>
<feature type="region of interest" description="Disordered" evidence="1">
    <location>
        <begin position="405"/>
        <end position="428"/>
    </location>
</feature>
<evidence type="ECO:0000256" key="1">
    <source>
        <dbReference type="SAM" id="MobiDB-lite"/>
    </source>
</evidence>
<name>A0A239MXU0_9ACTN</name>
<dbReference type="EMBL" id="FZOD01000048">
    <property type="protein sequence ID" value="SNT47617.1"/>
    <property type="molecule type" value="Genomic_DNA"/>
</dbReference>
<feature type="domain" description="Glycosyl hydrolase family 13 catalytic" evidence="2">
    <location>
        <begin position="18"/>
        <end position="431"/>
    </location>
</feature>
<dbReference type="Gene3D" id="3.20.20.80">
    <property type="entry name" value="Glycosidases"/>
    <property type="match status" value="1"/>
</dbReference>